<dbReference type="RefSeq" id="WP_254476148.1">
    <property type="nucleotide sequence ID" value="NZ_CP113432.1"/>
</dbReference>
<dbReference type="InterPro" id="IPR049142">
    <property type="entry name" value="MS_channel_1st"/>
</dbReference>
<keyword evidence="13" id="KW-1185">Reference proteome</keyword>
<evidence type="ECO:0000256" key="5">
    <source>
        <dbReference type="ARBA" id="ARBA00022989"/>
    </source>
</evidence>
<feature type="transmembrane region" description="Helical" evidence="9">
    <location>
        <begin position="425"/>
        <end position="445"/>
    </location>
</feature>
<feature type="transmembrane region" description="Helical" evidence="9">
    <location>
        <begin position="301"/>
        <end position="323"/>
    </location>
</feature>
<feature type="domain" description="Mechanosensitive ion channel transmembrane helices 2/3" evidence="11">
    <location>
        <begin position="515"/>
        <end position="556"/>
    </location>
</feature>
<evidence type="ECO:0000256" key="6">
    <source>
        <dbReference type="ARBA" id="ARBA00023136"/>
    </source>
</evidence>
<dbReference type="Pfam" id="PF21088">
    <property type="entry name" value="MS_channel_1st"/>
    <property type="match status" value="1"/>
</dbReference>
<feature type="transmembrane region" description="Helical" evidence="9">
    <location>
        <begin position="465"/>
        <end position="486"/>
    </location>
</feature>
<evidence type="ECO:0000259" key="11">
    <source>
        <dbReference type="Pfam" id="PF21088"/>
    </source>
</evidence>
<evidence type="ECO:0000313" key="13">
    <source>
        <dbReference type="Proteomes" id="UP001163624"/>
    </source>
</evidence>
<feature type="transmembrane region" description="Helical" evidence="9">
    <location>
        <begin position="272"/>
        <end position="289"/>
    </location>
</feature>
<dbReference type="InterPro" id="IPR006685">
    <property type="entry name" value="MscS_channel_2nd"/>
</dbReference>
<keyword evidence="5 9" id="KW-1133">Transmembrane helix</keyword>
<feature type="transmembrane region" description="Helical" evidence="9">
    <location>
        <begin position="350"/>
        <end position="377"/>
    </location>
</feature>
<keyword evidence="7" id="KW-0175">Coiled coil</keyword>
<dbReference type="PANTHER" id="PTHR30460:SF0">
    <property type="entry name" value="MODERATE CONDUCTANCE MECHANOSENSITIVE CHANNEL YBIO"/>
    <property type="match status" value="1"/>
</dbReference>
<dbReference type="InterPro" id="IPR023408">
    <property type="entry name" value="MscS_beta-dom_sf"/>
</dbReference>
<evidence type="ECO:0000256" key="2">
    <source>
        <dbReference type="ARBA" id="ARBA00008017"/>
    </source>
</evidence>
<dbReference type="SUPFAM" id="SSF82689">
    <property type="entry name" value="Mechanosensitive channel protein MscS (YggB), C-terminal domain"/>
    <property type="match status" value="1"/>
</dbReference>
<dbReference type="Gene3D" id="2.30.30.60">
    <property type="match status" value="1"/>
</dbReference>
<dbReference type="InterPro" id="IPR011014">
    <property type="entry name" value="MscS_channel_TM-2"/>
</dbReference>
<feature type="domain" description="Mechanosensitive ion channel MscS" evidence="10">
    <location>
        <begin position="558"/>
        <end position="622"/>
    </location>
</feature>
<proteinExistence type="inferred from homology"/>
<dbReference type="Proteomes" id="UP001163624">
    <property type="component" value="Chromosome"/>
</dbReference>
<accession>A0ABY6ZZ72</accession>
<evidence type="ECO:0000256" key="1">
    <source>
        <dbReference type="ARBA" id="ARBA00004651"/>
    </source>
</evidence>
<organism evidence="12 13">
    <name type="scientific">Pseudomonas triclosanedens</name>
    <dbReference type="NCBI Taxonomy" id="2961893"/>
    <lineage>
        <taxon>Bacteria</taxon>
        <taxon>Pseudomonadati</taxon>
        <taxon>Pseudomonadota</taxon>
        <taxon>Gammaproteobacteria</taxon>
        <taxon>Pseudomonadales</taxon>
        <taxon>Pseudomonadaceae</taxon>
        <taxon>Pseudomonas</taxon>
    </lineage>
</organism>
<dbReference type="InterPro" id="IPR010920">
    <property type="entry name" value="LSM_dom_sf"/>
</dbReference>
<sequence>MLRAFRYLSWGVPVIDLLRFHIRHCLLLCCLSLGLVLALPAQAALPGPLAGVAGGGEKVSEAQLQQSLDQVIKTLENDQQRADLLKKLKQLRDASKKSTEEQGGVLGLIGDTLGSLEKQFEGANSPVVRWSDLFRQARVEMETRTPSWQEWPGMVLDFSAVIVLWACVALGLRWLAGRMQTRFGLANELPQHPKTRDLLLFALRKLGPWLVAFLITVYLSVVLPSSLGKLVAMVIAYVLVCGTLFSALCVISLSLLSGPHRTRALDILRRRAFRPLWLIGSLASLGEVMHDPRVIESLGQSIALCVGSLANIFAALFTALFVLQFRRPVAHLIRNQPLERRLKRRGLHELVELVGSLWFLPVLVLVGISLFATVVTAGDSTYALRRALLCALIAVVAMTINGLIRRTHLRSSRHGLRRSAPYVEQLQSFGYTLLHIANLLVFLEIGLRVWGMSLIAFAEGDGSAISLKLISFGTTLLVAWLVWILADTAVQHSLGLGGKNRNNTRALTMLPLIRNVLFVTIAVIALIVALANMGMNVTPLLAGAGVIGLAIGFGAQSLVADLITGLFIIIEDSLSIDDYVDVGGHLGTVEGLTIRTVRLRDLDGVVHTIPFSEIKSIKNYSREFGYAMFRWPVPASMPIDDAVALVHEVTRDLRGDRNINRAMWSALEMQGVESFDNGQAILRFRLKTAPIRQWEVQRAFNLRLRQKLDKAGLELSMPRLNVQLSRMRTGRHEDDRERGEPADGGV</sequence>
<comment type="similarity">
    <text evidence="2">Belongs to the MscS (TC 1.A.23) family.</text>
</comment>
<gene>
    <name evidence="12" type="ORF">OU419_26465</name>
</gene>
<feature type="coiled-coil region" evidence="7">
    <location>
        <begin position="61"/>
        <end position="101"/>
    </location>
</feature>
<dbReference type="Pfam" id="PF00924">
    <property type="entry name" value="MS_channel_2nd"/>
    <property type="match status" value="1"/>
</dbReference>
<feature type="transmembrane region" description="Helical" evidence="9">
    <location>
        <begin position="230"/>
        <end position="251"/>
    </location>
</feature>
<feature type="transmembrane region" description="Helical" evidence="9">
    <location>
        <begin position="383"/>
        <end position="404"/>
    </location>
</feature>
<dbReference type="EMBL" id="CP113432">
    <property type="protein sequence ID" value="WAI49248.1"/>
    <property type="molecule type" value="Genomic_DNA"/>
</dbReference>
<dbReference type="SUPFAM" id="SSF82861">
    <property type="entry name" value="Mechanosensitive channel protein MscS (YggB), transmembrane region"/>
    <property type="match status" value="1"/>
</dbReference>
<evidence type="ECO:0000259" key="10">
    <source>
        <dbReference type="Pfam" id="PF00924"/>
    </source>
</evidence>
<feature type="region of interest" description="Disordered" evidence="8">
    <location>
        <begin position="725"/>
        <end position="746"/>
    </location>
</feature>
<dbReference type="Gene3D" id="1.10.287.1260">
    <property type="match status" value="1"/>
</dbReference>
<evidence type="ECO:0000256" key="9">
    <source>
        <dbReference type="SAM" id="Phobius"/>
    </source>
</evidence>
<feature type="compositionally biased region" description="Basic and acidic residues" evidence="8">
    <location>
        <begin position="730"/>
        <end position="746"/>
    </location>
</feature>
<evidence type="ECO:0000256" key="8">
    <source>
        <dbReference type="SAM" id="MobiDB-lite"/>
    </source>
</evidence>
<evidence type="ECO:0000256" key="3">
    <source>
        <dbReference type="ARBA" id="ARBA00022475"/>
    </source>
</evidence>
<feature type="transmembrane region" description="Helical" evidence="9">
    <location>
        <begin position="507"/>
        <end position="531"/>
    </location>
</feature>
<reference evidence="12" key="1">
    <citation type="submission" date="2022-11" db="EMBL/GenBank/DDBJ databases">
        <title>Pseudomonas triclosanedens sp. nov., a triclosan degrader isolated from activated sludge.</title>
        <authorList>
            <person name="Yin Y."/>
            <person name="Lu Z."/>
        </authorList>
    </citation>
    <scope>NUCLEOTIDE SEQUENCE</scope>
    <source>
        <strain evidence="12">ZM23</strain>
    </source>
</reference>
<dbReference type="InterPro" id="IPR045276">
    <property type="entry name" value="YbiO_bact"/>
</dbReference>
<feature type="transmembrane region" description="Helical" evidence="9">
    <location>
        <begin position="151"/>
        <end position="172"/>
    </location>
</feature>
<dbReference type="PANTHER" id="PTHR30460">
    <property type="entry name" value="MODERATE CONDUCTANCE MECHANOSENSITIVE CHANNEL YBIO"/>
    <property type="match status" value="1"/>
</dbReference>
<comment type="subcellular location">
    <subcellularLocation>
        <location evidence="1">Cell membrane</location>
        <topology evidence="1">Multi-pass membrane protein</topology>
    </subcellularLocation>
</comment>
<keyword evidence="6 9" id="KW-0472">Membrane</keyword>
<evidence type="ECO:0000313" key="12">
    <source>
        <dbReference type="EMBL" id="WAI49248.1"/>
    </source>
</evidence>
<name>A0ABY6ZZ72_9PSED</name>
<dbReference type="SUPFAM" id="SSF50182">
    <property type="entry name" value="Sm-like ribonucleoproteins"/>
    <property type="match status" value="1"/>
</dbReference>
<dbReference type="InterPro" id="IPR011066">
    <property type="entry name" value="MscS_channel_C_sf"/>
</dbReference>
<evidence type="ECO:0000256" key="4">
    <source>
        <dbReference type="ARBA" id="ARBA00022692"/>
    </source>
</evidence>
<protein>
    <submittedName>
        <fullName evidence="12">Mechanosensitive ion channel family protein</fullName>
    </submittedName>
</protein>
<feature type="transmembrane region" description="Helical" evidence="9">
    <location>
        <begin position="206"/>
        <end position="224"/>
    </location>
</feature>
<keyword evidence="4 9" id="KW-0812">Transmembrane</keyword>
<evidence type="ECO:0000256" key="7">
    <source>
        <dbReference type="SAM" id="Coils"/>
    </source>
</evidence>
<keyword evidence="3" id="KW-1003">Cell membrane</keyword>
<feature type="transmembrane region" description="Helical" evidence="9">
    <location>
        <begin position="543"/>
        <end position="570"/>
    </location>
</feature>
<dbReference type="Gene3D" id="3.30.70.100">
    <property type="match status" value="1"/>
</dbReference>